<comment type="catalytic activity">
    <reaction evidence="9 18">
        <text>[ThiI sulfur-carrier protein]-S-sulfanyl-L-cysteine + a uridine in tRNA + 2 reduced [2Fe-2S]-[ferredoxin] + ATP + H(+) = [ThiI sulfur-carrier protein]-L-cysteine + a 4-thiouridine in tRNA + 2 oxidized [2Fe-2S]-[ferredoxin] + AMP + diphosphate</text>
        <dbReference type="Rhea" id="RHEA:24176"/>
        <dbReference type="Rhea" id="RHEA-COMP:10000"/>
        <dbReference type="Rhea" id="RHEA-COMP:10001"/>
        <dbReference type="Rhea" id="RHEA-COMP:13337"/>
        <dbReference type="Rhea" id="RHEA-COMP:13338"/>
        <dbReference type="Rhea" id="RHEA-COMP:13339"/>
        <dbReference type="Rhea" id="RHEA-COMP:13340"/>
        <dbReference type="ChEBI" id="CHEBI:15378"/>
        <dbReference type="ChEBI" id="CHEBI:29950"/>
        <dbReference type="ChEBI" id="CHEBI:30616"/>
        <dbReference type="ChEBI" id="CHEBI:33019"/>
        <dbReference type="ChEBI" id="CHEBI:33737"/>
        <dbReference type="ChEBI" id="CHEBI:33738"/>
        <dbReference type="ChEBI" id="CHEBI:61963"/>
        <dbReference type="ChEBI" id="CHEBI:65315"/>
        <dbReference type="ChEBI" id="CHEBI:136798"/>
        <dbReference type="ChEBI" id="CHEBI:456215"/>
        <dbReference type="EC" id="2.8.1.4"/>
    </reaction>
</comment>
<evidence type="ECO:0000256" key="5">
    <source>
        <dbReference type="ARBA" id="ARBA00022741"/>
    </source>
</evidence>
<dbReference type="EC" id="2.8.1.4" evidence="13 18"/>
<evidence type="ECO:0000256" key="2">
    <source>
        <dbReference type="ARBA" id="ARBA00022490"/>
    </source>
</evidence>
<evidence type="ECO:0000256" key="18">
    <source>
        <dbReference type="HAMAP-Rule" id="MF_00021"/>
    </source>
</evidence>
<feature type="binding site" evidence="18">
    <location>
        <begin position="184"/>
        <end position="185"/>
    </location>
    <ligand>
        <name>ATP</name>
        <dbReference type="ChEBI" id="CHEBI:30616"/>
    </ligand>
</feature>
<evidence type="ECO:0000256" key="3">
    <source>
        <dbReference type="ARBA" id="ARBA00022555"/>
    </source>
</evidence>
<evidence type="ECO:0000256" key="1">
    <source>
        <dbReference type="ARBA" id="ARBA00004496"/>
    </source>
</evidence>
<dbReference type="CDD" id="cd11716">
    <property type="entry name" value="THUMP_ThiI"/>
    <property type="match status" value="1"/>
</dbReference>
<dbReference type="SUPFAM" id="SSF143437">
    <property type="entry name" value="THUMP domain-like"/>
    <property type="match status" value="1"/>
</dbReference>
<keyword evidence="8 18" id="KW-0784">Thiamine biosynthesis</keyword>
<evidence type="ECO:0000256" key="16">
    <source>
        <dbReference type="ARBA" id="ARBA00077849"/>
    </source>
</evidence>
<keyword evidence="4 18" id="KW-0808">Transferase</keyword>
<dbReference type="InterPro" id="IPR049962">
    <property type="entry name" value="THUMP_ThiI"/>
</dbReference>
<dbReference type="Proteomes" id="UP001302719">
    <property type="component" value="Chromosome"/>
</dbReference>
<dbReference type="InterPro" id="IPR054173">
    <property type="entry name" value="ThiI_fer"/>
</dbReference>
<feature type="binding site" evidence="18">
    <location>
        <position position="297"/>
    </location>
    <ligand>
        <name>ATP</name>
        <dbReference type="ChEBI" id="CHEBI:30616"/>
    </ligand>
</feature>
<dbReference type="NCBIfam" id="TIGR00342">
    <property type="entry name" value="tRNA uracil 4-sulfurtransferase ThiI"/>
    <property type="match status" value="1"/>
</dbReference>
<dbReference type="CDD" id="cd01712">
    <property type="entry name" value="PPase_ThiI"/>
    <property type="match status" value="1"/>
</dbReference>
<dbReference type="EMBL" id="CP116967">
    <property type="protein sequence ID" value="WNM57091.1"/>
    <property type="molecule type" value="Genomic_DNA"/>
</dbReference>
<feature type="binding site" evidence="18">
    <location>
        <position position="266"/>
    </location>
    <ligand>
        <name>ATP</name>
        <dbReference type="ChEBI" id="CHEBI:30616"/>
    </ligand>
</feature>
<comment type="function">
    <text evidence="11 18">Catalyzes the ATP-dependent transfer of a sulfur to tRNA to produce 4-thiouridine in position 8 of tRNAs, which functions as a near-UV photosensor. Also catalyzes the transfer of sulfur to the sulfur carrier protein ThiS, forming ThiS-thiocarboxylate. This is a step in the synthesis of thiazole, in the thiamine biosynthesis pathway. The sulfur is donated as persulfide by IscS.</text>
</comment>
<dbReference type="PROSITE" id="PS51165">
    <property type="entry name" value="THUMP"/>
    <property type="match status" value="1"/>
</dbReference>
<evidence type="ECO:0000259" key="19">
    <source>
        <dbReference type="PROSITE" id="PS51165"/>
    </source>
</evidence>
<dbReference type="Pfam" id="PF22025">
    <property type="entry name" value="ThiI_fer"/>
    <property type="match status" value="1"/>
</dbReference>
<dbReference type="GO" id="GO:0005524">
    <property type="term" value="F:ATP binding"/>
    <property type="evidence" value="ECO:0007669"/>
    <property type="project" value="UniProtKB-UniRule"/>
</dbReference>
<evidence type="ECO:0000313" key="21">
    <source>
        <dbReference type="Proteomes" id="UP001302719"/>
    </source>
</evidence>
<dbReference type="Pfam" id="PF02568">
    <property type="entry name" value="ThiI"/>
    <property type="match status" value="1"/>
</dbReference>
<comment type="pathway">
    <text evidence="18">Cofactor biosynthesis; thiamine diphosphate biosynthesis.</text>
</comment>
<evidence type="ECO:0000256" key="9">
    <source>
        <dbReference type="ARBA" id="ARBA00050570"/>
    </source>
</evidence>
<dbReference type="InterPro" id="IPR014729">
    <property type="entry name" value="Rossmann-like_a/b/a_fold"/>
</dbReference>
<dbReference type="AlphaFoldDB" id="A0AA96JVM7"/>
<comment type="similarity">
    <text evidence="12 18">Belongs to the ThiI family.</text>
</comment>
<dbReference type="GO" id="GO:0005829">
    <property type="term" value="C:cytosol"/>
    <property type="evidence" value="ECO:0007669"/>
    <property type="project" value="TreeGrafter"/>
</dbReference>
<dbReference type="GO" id="GO:0004810">
    <property type="term" value="F:CCA tRNA nucleotidyltransferase activity"/>
    <property type="evidence" value="ECO:0007669"/>
    <property type="project" value="InterPro"/>
</dbReference>
<dbReference type="Gene3D" id="3.30.2130.30">
    <property type="match status" value="1"/>
</dbReference>
<evidence type="ECO:0000256" key="13">
    <source>
        <dbReference type="ARBA" id="ARBA00066827"/>
    </source>
</evidence>
<evidence type="ECO:0000256" key="17">
    <source>
        <dbReference type="ARBA" id="ARBA00080570"/>
    </source>
</evidence>
<accession>A0AA96JVM7</accession>
<proteinExistence type="inferred from homology"/>
<keyword evidence="21" id="KW-1185">Reference proteome</keyword>
<keyword evidence="5 18" id="KW-0547">Nucleotide-binding</keyword>
<dbReference type="PANTHER" id="PTHR43209:SF1">
    <property type="entry name" value="TRNA SULFURTRANSFERASE"/>
    <property type="match status" value="1"/>
</dbReference>
<dbReference type="KEGG" id="nall:PP769_14045"/>
<evidence type="ECO:0000256" key="7">
    <source>
        <dbReference type="ARBA" id="ARBA00022884"/>
    </source>
</evidence>
<sequence length="400" mass="44870">MLHVLVHYHELALKGGNRKHFEYRLVHHLRGALKPLAHVHVEALQGRIRVSFEEEAAWPCLQEQIKRVFGIVNFSLTRAVPLAYNQSDLTVLKDAIIAHLPTHPYATFRVSVKRADKRFVKTSMDVEREIGAAVAAHTGKRVNLSHPDMSIFSELVPPYAYYSYQREAGPGGLPTGTGGKVICLISGGIDSPVAAYRMMKRGCKAVFVHFHGRPYLSRVSEEKVRDQVALLTKYQLSSRLHLIPFGDIQSQIVINTPPPVRVVLYRRLMLRIAAKIAEQEEAWALTTGDSLGQVASQTPENISVINEATSLPILRPLIGMDKLEITQQAQALGSFETSIEPDQDCCTLFVPKHPQTRCQLPHILKVEQALDIPKLVQQSLQEKELVTFSHAERMDRRAPQ</sequence>
<dbReference type="GO" id="GO:0009229">
    <property type="term" value="P:thiamine diphosphate biosynthetic process"/>
    <property type="evidence" value="ECO:0007669"/>
    <property type="project" value="UniProtKB-UniRule"/>
</dbReference>
<dbReference type="RefSeq" id="WP_312641182.1">
    <property type="nucleotide sequence ID" value="NZ_CP116967.1"/>
</dbReference>
<dbReference type="InterPro" id="IPR049961">
    <property type="entry name" value="ThiI_N"/>
</dbReference>
<evidence type="ECO:0000256" key="12">
    <source>
        <dbReference type="ARBA" id="ARBA00061472"/>
    </source>
</evidence>
<dbReference type="GO" id="GO:0052837">
    <property type="term" value="P:thiazole biosynthetic process"/>
    <property type="evidence" value="ECO:0007669"/>
    <property type="project" value="TreeGrafter"/>
</dbReference>
<feature type="binding site" evidence="18">
    <location>
        <position position="288"/>
    </location>
    <ligand>
        <name>ATP</name>
        <dbReference type="ChEBI" id="CHEBI:30616"/>
    </ligand>
</feature>
<keyword evidence="6 18" id="KW-0067">ATP-binding</keyword>
<evidence type="ECO:0000256" key="11">
    <source>
        <dbReference type="ARBA" id="ARBA00058382"/>
    </source>
</evidence>
<dbReference type="InterPro" id="IPR020536">
    <property type="entry name" value="ThiI_AANH"/>
</dbReference>
<comment type="catalytic activity">
    <reaction evidence="10 18">
        <text>[ThiS sulfur-carrier protein]-C-terminal Gly-Gly-AMP + S-sulfanyl-L-cysteinyl-[cysteine desulfurase] + AH2 = [ThiS sulfur-carrier protein]-C-terminal-Gly-aminoethanethioate + L-cysteinyl-[cysteine desulfurase] + A + AMP + 2 H(+)</text>
        <dbReference type="Rhea" id="RHEA:43340"/>
        <dbReference type="Rhea" id="RHEA-COMP:12157"/>
        <dbReference type="Rhea" id="RHEA-COMP:12158"/>
        <dbReference type="Rhea" id="RHEA-COMP:12910"/>
        <dbReference type="Rhea" id="RHEA-COMP:19908"/>
        <dbReference type="ChEBI" id="CHEBI:13193"/>
        <dbReference type="ChEBI" id="CHEBI:15378"/>
        <dbReference type="ChEBI" id="CHEBI:17499"/>
        <dbReference type="ChEBI" id="CHEBI:29950"/>
        <dbReference type="ChEBI" id="CHEBI:61963"/>
        <dbReference type="ChEBI" id="CHEBI:90618"/>
        <dbReference type="ChEBI" id="CHEBI:232372"/>
        <dbReference type="ChEBI" id="CHEBI:456215"/>
    </reaction>
</comment>
<feature type="domain" description="THUMP" evidence="19">
    <location>
        <begin position="59"/>
        <end position="166"/>
    </location>
</feature>
<gene>
    <name evidence="18 20" type="primary">thiI</name>
    <name evidence="20" type="ORF">PP769_14045</name>
</gene>
<keyword evidence="2 18" id="KW-0963">Cytoplasm</keyword>
<dbReference type="InterPro" id="IPR003720">
    <property type="entry name" value="tRNA_STrfase"/>
</dbReference>
<evidence type="ECO:0000256" key="15">
    <source>
        <dbReference type="ARBA" id="ARBA00075337"/>
    </source>
</evidence>
<dbReference type="GO" id="GO:0000049">
    <property type="term" value="F:tRNA binding"/>
    <property type="evidence" value="ECO:0007669"/>
    <property type="project" value="UniProtKB-UniRule"/>
</dbReference>
<dbReference type="SUPFAM" id="SSF52402">
    <property type="entry name" value="Adenine nucleotide alpha hydrolases-like"/>
    <property type="match status" value="1"/>
</dbReference>
<protein>
    <recommendedName>
        <fullName evidence="14 18">Probable tRNA sulfurtransferase</fullName>
        <ecNumber evidence="13 18">2.8.1.4</ecNumber>
    </recommendedName>
    <alternativeName>
        <fullName evidence="15 18">Sulfur carrier protein ThiS sulfurtransferase</fullName>
    </alternativeName>
    <alternativeName>
        <fullName evidence="16 18">Thiamine biosynthesis protein ThiI</fullName>
    </alternativeName>
    <alternativeName>
        <fullName evidence="17 18">tRNA 4-thiouridine synthase</fullName>
    </alternativeName>
</protein>
<dbReference type="SMART" id="SM00981">
    <property type="entry name" value="THUMP"/>
    <property type="match status" value="1"/>
</dbReference>
<comment type="subcellular location">
    <subcellularLocation>
        <location evidence="1 18">Cytoplasm</location>
    </subcellularLocation>
</comment>
<evidence type="ECO:0000313" key="20">
    <source>
        <dbReference type="EMBL" id="WNM57091.1"/>
    </source>
</evidence>
<dbReference type="InterPro" id="IPR050102">
    <property type="entry name" value="tRNA_sulfurtransferase_ThiI"/>
</dbReference>
<reference evidence="20 21" key="1">
    <citation type="submission" date="2023-01" db="EMBL/GenBank/DDBJ databases">
        <title>Cultivation and genomic characterization of new, ubiquitous marine nitrite-oxidizing bacteria from the Nitrospirales.</title>
        <authorList>
            <person name="Mueller A.J."/>
            <person name="Daebeler A."/>
            <person name="Herbold C.W."/>
            <person name="Kirkegaard R.H."/>
            <person name="Daims H."/>
        </authorList>
    </citation>
    <scope>NUCLEOTIDE SEQUENCE [LARGE SCALE GENOMIC DNA]</scope>
    <source>
        <strain evidence="20 21">VA</strain>
    </source>
</reference>
<keyword evidence="7 18" id="KW-0694">RNA-binding</keyword>
<keyword evidence="3 18" id="KW-0820">tRNA-binding</keyword>
<dbReference type="GO" id="GO:0002937">
    <property type="term" value="P:tRNA 4-thiouridine biosynthesis"/>
    <property type="evidence" value="ECO:0007669"/>
    <property type="project" value="TreeGrafter"/>
</dbReference>
<evidence type="ECO:0000256" key="14">
    <source>
        <dbReference type="ARBA" id="ARBA00071867"/>
    </source>
</evidence>
<name>A0AA96JVM7_9BACT</name>
<dbReference type="FunFam" id="3.40.50.620:FF:000053">
    <property type="entry name" value="Probable tRNA sulfurtransferase"/>
    <property type="match status" value="1"/>
</dbReference>
<dbReference type="Gene3D" id="3.40.50.620">
    <property type="entry name" value="HUPs"/>
    <property type="match status" value="1"/>
</dbReference>
<dbReference type="GO" id="GO:0009228">
    <property type="term" value="P:thiamine biosynthetic process"/>
    <property type="evidence" value="ECO:0007669"/>
    <property type="project" value="UniProtKB-KW"/>
</dbReference>
<dbReference type="PANTHER" id="PTHR43209">
    <property type="entry name" value="TRNA SULFURTRANSFERASE"/>
    <property type="match status" value="1"/>
</dbReference>
<feature type="binding site" evidence="18">
    <location>
        <begin position="209"/>
        <end position="210"/>
    </location>
    <ligand>
        <name>ATP</name>
        <dbReference type="ChEBI" id="CHEBI:30616"/>
    </ligand>
</feature>
<evidence type="ECO:0000256" key="6">
    <source>
        <dbReference type="ARBA" id="ARBA00022840"/>
    </source>
</evidence>
<dbReference type="Pfam" id="PF02926">
    <property type="entry name" value="THUMP"/>
    <property type="match status" value="1"/>
</dbReference>
<evidence type="ECO:0000256" key="8">
    <source>
        <dbReference type="ARBA" id="ARBA00022977"/>
    </source>
</evidence>
<dbReference type="GO" id="GO:0140741">
    <property type="term" value="F:tRNA-uracil-4 sulfurtransferase activity"/>
    <property type="evidence" value="ECO:0007669"/>
    <property type="project" value="UniProtKB-EC"/>
</dbReference>
<organism evidence="20 21">
    <name type="scientific">Candidatus Nitrospira allomarina</name>
    <dbReference type="NCBI Taxonomy" id="3020900"/>
    <lineage>
        <taxon>Bacteria</taxon>
        <taxon>Pseudomonadati</taxon>
        <taxon>Nitrospirota</taxon>
        <taxon>Nitrospiria</taxon>
        <taxon>Nitrospirales</taxon>
        <taxon>Nitrospiraceae</taxon>
        <taxon>Nitrospira</taxon>
    </lineage>
</organism>
<dbReference type="HAMAP" id="MF_00021">
    <property type="entry name" value="ThiI"/>
    <property type="match status" value="1"/>
</dbReference>
<dbReference type="InterPro" id="IPR004114">
    <property type="entry name" value="THUMP_dom"/>
</dbReference>
<evidence type="ECO:0000256" key="4">
    <source>
        <dbReference type="ARBA" id="ARBA00022679"/>
    </source>
</evidence>
<evidence type="ECO:0000256" key="10">
    <source>
        <dbReference type="ARBA" id="ARBA00052330"/>
    </source>
</evidence>